<name>A0A177B709_9BILA</name>
<evidence type="ECO:0000313" key="1">
    <source>
        <dbReference type="EMBL" id="OAF70078.1"/>
    </source>
</evidence>
<keyword evidence="2" id="KW-1185">Reference proteome</keyword>
<proteinExistence type="predicted"/>
<evidence type="ECO:0000313" key="2">
    <source>
        <dbReference type="Proteomes" id="UP000078046"/>
    </source>
</evidence>
<comment type="caution">
    <text evidence="1">The sequence shown here is derived from an EMBL/GenBank/DDBJ whole genome shotgun (WGS) entry which is preliminary data.</text>
</comment>
<reference evidence="1 2" key="1">
    <citation type="submission" date="2016-04" db="EMBL/GenBank/DDBJ databases">
        <title>The genome of Intoshia linei affirms orthonectids as highly simplified spiralians.</title>
        <authorList>
            <person name="Mikhailov K.V."/>
            <person name="Slusarev G.S."/>
            <person name="Nikitin M.A."/>
            <person name="Logacheva M.D."/>
            <person name="Penin A."/>
            <person name="Aleoshin V."/>
            <person name="Panchin Y.V."/>
        </authorList>
    </citation>
    <scope>NUCLEOTIDE SEQUENCE [LARGE SCALE GENOMIC DNA]</scope>
    <source>
        <strain evidence="1">Intl2013</strain>
        <tissue evidence="1">Whole animal</tissue>
    </source>
</reference>
<gene>
    <name evidence="1" type="ORF">A3Q56_02167</name>
</gene>
<dbReference type="AlphaFoldDB" id="A0A177B709"/>
<dbReference type="EMBL" id="LWCA01000190">
    <property type="protein sequence ID" value="OAF70078.1"/>
    <property type="molecule type" value="Genomic_DNA"/>
</dbReference>
<organism evidence="1 2">
    <name type="scientific">Intoshia linei</name>
    <dbReference type="NCBI Taxonomy" id="1819745"/>
    <lineage>
        <taxon>Eukaryota</taxon>
        <taxon>Metazoa</taxon>
        <taxon>Spiralia</taxon>
        <taxon>Lophotrochozoa</taxon>
        <taxon>Mesozoa</taxon>
        <taxon>Orthonectida</taxon>
        <taxon>Rhopaluridae</taxon>
        <taxon>Intoshia</taxon>
    </lineage>
</organism>
<dbReference type="OrthoDB" id="10029684at2759"/>
<accession>A0A177B709</accession>
<sequence length="177" mass="20945">MENVGEMSRFFSFSCKRQDILTKALDKYPAIKAKKLKDVCKTWWIQRIDSLNIFYEMYEVIMEVMQEIFELKDNSSTKATVFLIIVKNCFQNLYAKEFAFSLNIEEKKPRCTKRQANRANIEGSDIETELSLQFFSGEQIFLKGFSLHPTYFKTCHFEDLRDFAEKYELFLPCISLV</sequence>
<protein>
    <submittedName>
        <fullName evidence="1">Uncharacterized protein</fullName>
    </submittedName>
</protein>
<dbReference type="Proteomes" id="UP000078046">
    <property type="component" value="Unassembled WGS sequence"/>
</dbReference>